<dbReference type="AlphaFoldDB" id="A0A7X2PEF3"/>
<keyword evidence="3" id="KW-1185">Reference proteome</keyword>
<gene>
    <name evidence="2" type="ORF">FYJ80_08715</name>
</gene>
<organism evidence="2 3">
    <name type="scientific">Bullifex porci</name>
    <dbReference type="NCBI Taxonomy" id="2606638"/>
    <lineage>
        <taxon>Bacteria</taxon>
        <taxon>Pseudomonadati</taxon>
        <taxon>Spirochaetota</taxon>
        <taxon>Spirochaetia</taxon>
        <taxon>Spirochaetales</taxon>
        <taxon>Spirochaetaceae</taxon>
        <taxon>Bullifex</taxon>
    </lineage>
</organism>
<keyword evidence="1" id="KW-0812">Transmembrane</keyword>
<accession>A0A7X2PEF3</accession>
<dbReference type="EMBL" id="VUNN01000018">
    <property type="protein sequence ID" value="MSU06850.1"/>
    <property type="molecule type" value="Genomic_DNA"/>
</dbReference>
<feature type="transmembrane region" description="Helical" evidence="1">
    <location>
        <begin position="7"/>
        <end position="27"/>
    </location>
</feature>
<protein>
    <submittedName>
        <fullName evidence="2">Uncharacterized protein</fullName>
    </submittedName>
</protein>
<comment type="caution">
    <text evidence="2">The sequence shown here is derived from an EMBL/GenBank/DDBJ whole genome shotgun (WGS) entry which is preliminary data.</text>
</comment>
<evidence type="ECO:0000313" key="2">
    <source>
        <dbReference type="EMBL" id="MSU06850.1"/>
    </source>
</evidence>
<keyword evidence="1" id="KW-0472">Membrane</keyword>
<name>A0A7X2PEF3_9SPIO</name>
<keyword evidence="1" id="KW-1133">Transmembrane helix</keyword>
<evidence type="ECO:0000256" key="1">
    <source>
        <dbReference type="SAM" id="Phobius"/>
    </source>
</evidence>
<dbReference type="RefSeq" id="WP_154426054.1">
    <property type="nucleotide sequence ID" value="NZ_VUNN01000018.1"/>
</dbReference>
<proteinExistence type="predicted"/>
<reference evidence="2 3" key="1">
    <citation type="submission" date="2019-08" db="EMBL/GenBank/DDBJ databases">
        <title>In-depth cultivation of the pig gut microbiome towards novel bacterial diversity and tailored functional studies.</title>
        <authorList>
            <person name="Wylensek D."/>
            <person name="Hitch T.C.A."/>
            <person name="Clavel T."/>
        </authorList>
    </citation>
    <scope>NUCLEOTIDE SEQUENCE [LARGE SCALE GENOMIC DNA]</scope>
    <source>
        <strain evidence="2 3">NM-380-WT-3C1</strain>
    </source>
</reference>
<evidence type="ECO:0000313" key="3">
    <source>
        <dbReference type="Proteomes" id="UP000460549"/>
    </source>
</evidence>
<sequence length="336" mass="37918">MGRSSRIVFLTITAILAIFVFVAMWVVKPSGNSNVLTAARERQNTPLVSVEKPLETDIKTLSQEEEFEQKVRMLLAEDPEFLEKLTQSIKASLLADSLFTQELESQVDSVVASRVDERVDYYVSIYEPQIEEMLSSYKDEVYKNVNSKLESALEIQGLVDRLITPVTEAVYADFVAKEGFDIETVTQLVLDSIASDREALKQEVINIAYEETTAALDEVDEIVKELKADVMNTISQQEKPIDEVAIREIVDQIYKENQDKMIIDTVNKVLSQIDSIINNKVQSYVDNITPPEAPRFVNQIVVAPSLDNMSVPEAEYLDTRNSAREEAIKKVLDSLK</sequence>
<dbReference type="Proteomes" id="UP000460549">
    <property type="component" value="Unassembled WGS sequence"/>
</dbReference>